<dbReference type="InterPro" id="IPR058532">
    <property type="entry name" value="YjbR/MT2646/Rv2570-like"/>
</dbReference>
<proteinExistence type="predicted"/>
<name>A0ABN2Y8U9_9ACTN</name>
<dbReference type="RefSeq" id="WP_344303502.1">
    <property type="nucleotide sequence ID" value="NZ_BAAAQQ010000011.1"/>
</dbReference>
<evidence type="ECO:0000313" key="2">
    <source>
        <dbReference type="Proteomes" id="UP001500575"/>
    </source>
</evidence>
<reference evidence="1 2" key="1">
    <citation type="journal article" date="2019" name="Int. J. Syst. Evol. Microbiol.">
        <title>The Global Catalogue of Microorganisms (GCM) 10K type strain sequencing project: providing services to taxonomists for standard genome sequencing and annotation.</title>
        <authorList>
            <consortium name="The Broad Institute Genomics Platform"/>
            <consortium name="The Broad Institute Genome Sequencing Center for Infectious Disease"/>
            <person name="Wu L."/>
            <person name="Ma J."/>
        </authorList>
    </citation>
    <scope>NUCLEOTIDE SEQUENCE [LARGE SCALE GENOMIC DNA]</scope>
    <source>
        <strain evidence="1 2">JCM 16021</strain>
    </source>
</reference>
<gene>
    <name evidence="1" type="ORF">GCM10009843_19400</name>
</gene>
<keyword evidence="1" id="KW-0238">DNA-binding</keyword>
<dbReference type="Proteomes" id="UP001500575">
    <property type="component" value="Unassembled WGS sequence"/>
</dbReference>
<dbReference type="EMBL" id="BAAAQQ010000011">
    <property type="protein sequence ID" value="GAA2123538.1"/>
    <property type="molecule type" value="Genomic_DNA"/>
</dbReference>
<comment type="caution">
    <text evidence="1">The sequence shown here is derived from an EMBL/GenBank/DDBJ whole genome shotgun (WGS) entry which is preliminary data.</text>
</comment>
<dbReference type="GO" id="GO:0003677">
    <property type="term" value="F:DNA binding"/>
    <property type="evidence" value="ECO:0007669"/>
    <property type="project" value="UniProtKB-KW"/>
</dbReference>
<keyword evidence="2" id="KW-1185">Reference proteome</keyword>
<sequence>MTGVGDRVRSICLALPGAAEKTSHGSPAFFAGKQFVMLRHQGHHDHDFPHLWCAAPAGAQEELIASDPERYFRPPYDGHRGWIGVRLDGLQEDDWTELTETIEEAYRAIAPAKLLAELDARG</sequence>
<organism evidence="1 2">
    <name type="scientific">Nocardioides bigeumensis</name>
    <dbReference type="NCBI Taxonomy" id="433657"/>
    <lineage>
        <taxon>Bacteria</taxon>
        <taxon>Bacillati</taxon>
        <taxon>Actinomycetota</taxon>
        <taxon>Actinomycetes</taxon>
        <taxon>Propionibacteriales</taxon>
        <taxon>Nocardioidaceae</taxon>
        <taxon>Nocardioides</taxon>
    </lineage>
</organism>
<dbReference type="InterPro" id="IPR038056">
    <property type="entry name" value="YjbR-like_sf"/>
</dbReference>
<dbReference type="Gene3D" id="3.90.1150.30">
    <property type="match status" value="1"/>
</dbReference>
<dbReference type="Pfam" id="PF04237">
    <property type="entry name" value="YjbR"/>
    <property type="match status" value="1"/>
</dbReference>
<protein>
    <submittedName>
        <fullName evidence="1">MmcQ/YjbR family DNA-binding protein</fullName>
    </submittedName>
</protein>
<dbReference type="SUPFAM" id="SSF142906">
    <property type="entry name" value="YjbR-like"/>
    <property type="match status" value="1"/>
</dbReference>
<evidence type="ECO:0000313" key="1">
    <source>
        <dbReference type="EMBL" id="GAA2123538.1"/>
    </source>
</evidence>
<accession>A0ABN2Y8U9</accession>